<dbReference type="PANTHER" id="PTHR45964:SF5">
    <property type="entry name" value="WSCD FAMILY MEMBER CG9164"/>
    <property type="match status" value="1"/>
</dbReference>
<accession>A0A8H5F6L9</accession>
<sequence length="132" mass="14125">MAFFKSLLAVTIAFIATANAAPQLESRQILAPVAPHGWDYIGCWSDNPTLRTLRSSTFTDTTAMTVEKCATFCSNGSFNLAGVEFGQECWCSNAMDNGPSLIASSTCSQTCVGNVLETCGGPRALNVYRQII</sequence>
<dbReference type="AlphaFoldDB" id="A0A8H5F6L9"/>
<evidence type="ECO:0000256" key="1">
    <source>
        <dbReference type="ARBA" id="ARBA00022737"/>
    </source>
</evidence>
<dbReference type="InterPro" id="IPR051589">
    <property type="entry name" value="Sialate-O-sulfotransferase"/>
</dbReference>
<dbReference type="PROSITE" id="PS51212">
    <property type="entry name" value="WSC"/>
    <property type="match status" value="1"/>
</dbReference>
<dbReference type="SMART" id="SM00321">
    <property type="entry name" value="WSC"/>
    <property type="match status" value="1"/>
</dbReference>
<evidence type="ECO:0000256" key="2">
    <source>
        <dbReference type="SAM" id="SignalP"/>
    </source>
</evidence>
<name>A0A8H5F6L9_9AGAR</name>
<dbReference type="OrthoDB" id="5985073at2759"/>
<protein>
    <recommendedName>
        <fullName evidence="3">WSC domain-containing protein</fullName>
    </recommendedName>
</protein>
<dbReference type="InterPro" id="IPR002889">
    <property type="entry name" value="WSC_carb-bd"/>
</dbReference>
<evidence type="ECO:0000313" key="4">
    <source>
        <dbReference type="EMBL" id="KAF5325452.1"/>
    </source>
</evidence>
<reference evidence="4 5" key="1">
    <citation type="journal article" date="2020" name="ISME J.">
        <title>Uncovering the hidden diversity of litter-decomposition mechanisms in mushroom-forming fungi.</title>
        <authorList>
            <person name="Floudas D."/>
            <person name="Bentzer J."/>
            <person name="Ahren D."/>
            <person name="Johansson T."/>
            <person name="Persson P."/>
            <person name="Tunlid A."/>
        </authorList>
    </citation>
    <scope>NUCLEOTIDE SEQUENCE [LARGE SCALE GENOMIC DNA]</scope>
    <source>
        <strain evidence="4 5">CBS 101986</strain>
    </source>
</reference>
<feature type="domain" description="WSC" evidence="3">
    <location>
        <begin position="37"/>
        <end position="131"/>
    </location>
</feature>
<dbReference type="PANTHER" id="PTHR45964">
    <property type="entry name" value="WSCD FAMILY MEMBER CG9164"/>
    <property type="match status" value="1"/>
</dbReference>
<dbReference type="Proteomes" id="UP000567179">
    <property type="component" value="Unassembled WGS sequence"/>
</dbReference>
<dbReference type="Pfam" id="PF01822">
    <property type="entry name" value="WSC"/>
    <property type="match status" value="1"/>
</dbReference>
<keyword evidence="1" id="KW-0677">Repeat</keyword>
<feature type="signal peptide" evidence="2">
    <location>
        <begin position="1"/>
        <end position="20"/>
    </location>
</feature>
<feature type="chain" id="PRO_5034725798" description="WSC domain-containing protein" evidence="2">
    <location>
        <begin position="21"/>
        <end position="132"/>
    </location>
</feature>
<evidence type="ECO:0000313" key="5">
    <source>
        <dbReference type="Proteomes" id="UP000567179"/>
    </source>
</evidence>
<keyword evidence="2" id="KW-0732">Signal</keyword>
<evidence type="ECO:0000259" key="3">
    <source>
        <dbReference type="PROSITE" id="PS51212"/>
    </source>
</evidence>
<proteinExistence type="predicted"/>
<gene>
    <name evidence="4" type="ORF">D9619_009970</name>
</gene>
<comment type="caution">
    <text evidence="4">The sequence shown here is derived from an EMBL/GenBank/DDBJ whole genome shotgun (WGS) entry which is preliminary data.</text>
</comment>
<dbReference type="EMBL" id="JAACJJ010000015">
    <property type="protein sequence ID" value="KAF5325452.1"/>
    <property type="molecule type" value="Genomic_DNA"/>
</dbReference>
<keyword evidence="5" id="KW-1185">Reference proteome</keyword>
<organism evidence="4 5">
    <name type="scientific">Psilocybe cf. subviscida</name>
    <dbReference type="NCBI Taxonomy" id="2480587"/>
    <lineage>
        <taxon>Eukaryota</taxon>
        <taxon>Fungi</taxon>
        <taxon>Dikarya</taxon>
        <taxon>Basidiomycota</taxon>
        <taxon>Agaricomycotina</taxon>
        <taxon>Agaricomycetes</taxon>
        <taxon>Agaricomycetidae</taxon>
        <taxon>Agaricales</taxon>
        <taxon>Agaricineae</taxon>
        <taxon>Strophariaceae</taxon>
        <taxon>Psilocybe</taxon>
    </lineage>
</organism>